<keyword evidence="9" id="KW-0479">Metal-binding</keyword>
<dbReference type="GO" id="GO:0008270">
    <property type="term" value="F:zinc ion binding"/>
    <property type="evidence" value="ECO:0007669"/>
    <property type="project" value="UniProtKB-KW"/>
</dbReference>
<dbReference type="InterPro" id="IPR041232">
    <property type="entry name" value="NPL"/>
</dbReference>
<dbReference type="AlphaFoldDB" id="A0AAE2BST6"/>
<feature type="compositionally biased region" description="Acidic residues" evidence="10">
    <location>
        <begin position="182"/>
        <end position="222"/>
    </location>
</feature>
<keyword evidence="7" id="KW-0804">Transcription</keyword>
<reference evidence="13" key="1">
    <citation type="submission" date="2020-06" db="EMBL/GenBank/DDBJ databases">
        <authorList>
            <person name="Li T."/>
            <person name="Hu X."/>
            <person name="Zhang T."/>
            <person name="Song X."/>
            <person name="Zhang H."/>
            <person name="Dai N."/>
            <person name="Sheng W."/>
            <person name="Hou X."/>
            <person name="Wei L."/>
        </authorList>
    </citation>
    <scope>NUCLEOTIDE SEQUENCE</scope>
    <source>
        <strain evidence="13">K16</strain>
        <tissue evidence="13">Leaf</tissue>
    </source>
</reference>
<dbReference type="PROSITE" id="PS50157">
    <property type="entry name" value="ZINC_FINGER_C2H2_2"/>
    <property type="match status" value="1"/>
</dbReference>
<evidence type="ECO:0000256" key="2">
    <source>
        <dbReference type="ARBA" id="ARBA00006673"/>
    </source>
</evidence>
<keyword evidence="11" id="KW-0732">Signal</keyword>
<evidence type="ECO:0000256" key="3">
    <source>
        <dbReference type="ARBA" id="ARBA00022491"/>
    </source>
</evidence>
<gene>
    <name evidence="13" type="ORF">Sango_1483500</name>
</gene>
<evidence type="ECO:0000256" key="9">
    <source>
        <dbReference type="PROSITE-ProRule" id="PRU00042"/>
    </source>
</evidence>
<feature type="domain" description="C2H2-type" evidence="12">
    <location>
        <begin position="293"/>
        <end position="321"/>
    </location>
</feature>
<evidence type="ECO:0000313" key="13">
    <source>
        <dbReference type="EMBL" id="KAK4396469.1"/>
    </source>
</evidence>
<dbReference type="GO" id="GO:0005730">
    <property type="term" value="C:nucleolus"/>
    <property type="evidence" value="ECO:0007669"/>
    <property type="project" value="UniProtKB-SubCell"/>
</dbReference>
<name>A0AAE2BST6_9LAMI</name>
<accession>A0AAE2BST6</accession>
<feature type="region of interest" description="Disordered" evidence="10">
    <location>
        <begin position="135"/>
        <end position="322"/>
    </location>
</feature>
<dbReference type="PROSITE" id="PS00028">
    <property type="entry name" value="ZINC_FINGER_C2H2_1"/>
    <property type="match status" value="1"/>
</dbReference>
<sequence length="322" mass="34878">MEFWAIDSFHGLQHPVVSLLLLPCSVVDITICVEVKSGEPLKVTPGDGMVLHLSQACLGELKKEKGNESVCMFVNVDGKRLVLGTLFSEKLPQQQFDLVFDRDFELSHNWKSGSVYFYGYRANESDSEEEIPLAIANNGKPESKAKPEKPVEAEKANAAKDKESDAGKQKVKIVEPNKDAKPEEDEESSDDDLMSEEDDDDDDSEDDDDEDDSDDESGESGEETPKKAQASKKRPAGSATKTPVQDKKAKVTPQKTDGKKAGGHVATPHPAKQAGKTPANKPNQQTPKSGGSHSCKSCNRTFGSEKALESHSKAKHAGGKLG</sequence>
<dbReference type="GO" id="GO:0016787">
    <property type="term" value="F:hydrolase activity"/>
    <property type="evidence" value="ECO:0007669"/>
    <property type="project" value="UniProtKB-KW"/>
</dbReference>
<organism evidence="13 14">
    <name type="scientific">Sesamum angolense</name>
    <dbReference type="NCBI Taxonomy" id="2727404"/>
    <lineage>
        <taxon>Eukaryota</taxon>
        <taxon>Viridiplantae</taxon>
        <taxon>Streptophyta</taxon>
        <taxon>Embryophyta</taxon>
        <taxon>Tracheophyta</taxon>
        <taxon>Spermatophyta</taxon>
        <taxon>Magnoliopsida</taxon>
        <taxon>eudicotyledons</taxon>
        <taxon>Gunneridae</taxon>
        <taxon>Pentapetalae</taxon>
        <taxon>asterids</taxon>
        <taxon>lamiids</taxon>
        <taxon>Lamiales</taxon>
        <taxon>Pedaliaceae</taxon>
        <taxon>Sesamum</taxon>
    </lineage>
</organism>
<dbReference type="EMBL" id="JACGWL010000008">
    <property type="protein sequence ID" value="KAK4396469.1"/>
    <property type="molecule type" value="Genomic_DNA"/>
</dbReference>
<dbReference type="GO" id="GO:0006325">
    <property type="term" value="P:chromatin organization"/>
    <property type="evidence" value="ECO:0007669"/>
    <property type="project" value="UniProtKB-KW"/>
</dbReference>
<evidence type="ECO:0000256" key="11">
    <source>
        <dbReference type="SAM" id="SignalP"/>
    </source>
</evidence>
<evidence type="ECO:0000256" key="1">
    <source>
        <dbReference type="ARBA" id="ARBA00004604"/>
    </source>
</evidence>
<evidence type="ECO:0000313" key="14">
    <source>
        <dbReference type="Proteomes" id="UP001289374"/>
    </source>
</evidence>
<feature type="compositionally biased region" description="Basic and acidic residues" evidence="10">
    <location>
        <begin position="141"/>
        <end position="181"/>
    </location>
</feature>
<comment type="similarity">
    <text evidence="2">Belongs to the histone deacetylase HD2 family.</text>
</comment>
<keyword evidence="5" id="KW-0156">Chromatin regulator</keyword>
<keyword evidence="6" id="KW-0805">Transcription regulation</keyword>
<feature type="signal peptide" evidence="11">
    <location>
        <begin position="1"/>
        <end position="32"/>
    </location>
</feature>
<keyword evidence="14" id="KW-1185">Reference proteome</keyword>
<dbReference type="Pfam" id="PF17800">
    <property type="entry name" value="NPL"/>
    <property type="match status" value="1"/>
</dbReference>
<feature type="chain" id="PRO_5042091291" evidence="11">
    <location>
        <begin position="33"/>
        <end position="322"/>
    </location>
</feature>
<keyword evidence="8" id="KW-0539">Nucleus</keyword>
<keyword evidence="9" id="KW-0862">Zinc</keyword>
<comment type="caution">
    <text evidence="13">The sequence shown here is derived from an EMBL/GenBank/DDBJ whole genome shotgun (WGS) entry which is preliminary data.</text>
</comment>
<evidence type="ECO:0000256" key="7">
    <source>
        <dbReference type="ARBA" id="ARBA00023163"/>
    </source>
</evidence>
<evidence type="ECO:0000256" key="8">
    <source>
        <dbReference type="ARBA" id="ARBA00023242"/>
    </source>
</evidence>
<keyword evidence="3" id="KW-0678">Repressor</keyword>
<comment type="subcellular location">
    <subcellularLocation>
        <location evidence="1">Nucleus</location>
        <location evidence="1">Nucleolus</location>
    </subcellularLocation>
</comment>
<evidence type="ECO:0000259" key="12">
    <source>
        <dbReference type="PROSITE" id="PS50157"/>
    </source>
</evidence>
<keyword evidence="9" id="KW-0863">Zinc-finger</keyword>
<protein>
    <submittedName>
        <fullName evidence="13">Histone deacetylase HDT1</fullName>
    </submittedName>
</protein>
<dbReference type="Gene3D" id="2.60.120.340">
    <property type="entry name" value="Nucleoplasmin core domain"/>
    <property type="match status" value="1"/>
</dbReference>
<feature type="compositionally biased region" description="Polar residues" evidence="10">
    <location>
        <begin position="280"/>
        <end position="302"/>
    </location>
</feature>
<proteinExistence type="inferred from homology"/>
<dbReference type="Proteomes" id="UP001289374">
    <property type="component" value="Unassembled WGS sequence"/>
</dbReference>
<evidence type="ECO:0000256" key="5">
    <source>
        <dbReference type="ARBA" id="ARBA00022853"/>
    </source>
</evidence>
<evidence type="ECO:0000256" key="6">
    <source>
        <dbReference type="ARBA" id="ARBA00023015"/>
    </source>
</evidence>
<dbReference type="InterPro" id="IPR013087">
    <property type="entry name" value="Znf_C2H2_type"/>
</dbReference>
<dbReference type="FunFam" id="2.60.120.340:FF:000004">
    <property type="entry name" value="Histone deacetylase HDT1"/>
    <property type="match status" value="1"/>
</dbReference>
<evidence type="ECO:0000256" key="10">
    <source>
        <dbReference type="SAM" id="MobiDB-lite"/>
    </source>
</evidence>
<evidence type="ECO:0000256" key="4">
    <source>
        <dbReference type="ARBA" id="ARBA00022801"/>
    </source>
</evidence>
<feature type="compositionally biased region" description="Basic residues" evidence="10">
    <location>
        <begin position="313"/>
        <end position="322"/>
    </location>
</feature>
<reference evidence="13" key="2">
    <citation type="journal article" date="2024" name="Plant">
        <title>Genomic evolution and insights into agronomic trait innovations of Sesamum species.</title>
        <authorList>
            <person name="Miao H."/>
            <person name="Wang L."/>
            <person name="Qu L."/>
            <person name="Liu H."/>
            <person name="Sun Y."/>
            <person name="Le M."/>
            <person name="Wang Q."/>
            <person name="Wei S."/>
            <person name="Zheng Y."/>
            <person name="Lin W."/>
            <person name="Duan Y."/>
            <person name="Cao H."/>
            <person name="Xiong S."/>
            <person name="Wang X."/>
            <person name="Wei L."/>
            <person name="Li C."/>
            <person name="Ma Q."/>
            <person name="Ju M."/>
            <person name="Zhao R."/>
            <person name="Li G."/>
            <person name="Mu C."/>
            <person name="Tian Q."/>
            <person name="Mei H."/>
            <person name="Zhang T."/>
            <person name="Gao T."/>
            <person name="Zhang H."/>
        </authorList>
    </citation>
    <scope>NUCLEOTIDE SEQUENCE</scope>
    <source>
        <strain evidence="13">K16</strain>
    </source>
</reference>
<keyword evidence="4" id="KW-0378">Hydrolase</keyword>